<dbReference type="SUPFAM" id="SSF52317">
    <property type="entry name" value="Class I glutamine amidotransferase-like"/>
    <property type="match status" value="1"/>
</dbReference>
<dbReference type="OMA" id="DMEFHWV"/>
<proteinExistence type="predicted"/>
<name>M7TS81_EUTLA</name>
<dbReference type="Gene3D" id="3.40.50.880">
    <property type="match status" value="1"/>
</dbReference>
<accession>M7TS81</accession>
<gene>
    <name evidence="2" type="ORF">UCREL1_129</name>
</gene>
<evidence type="ECO:0000313" key="3">
    <source>
        <dbReference type="Proteomes" id="UP000012174"/>
    </source>
</evidence>
<dbReference type="InterPro" id="IPR002818">
    <property type="entry name" value="DJ-1/PfpI"/>
</dbReference>
<evidence type="ECO:0000259" key="1">
    <source>
        <dbReference type="Pfam" id="PF01965"/>
    </source>
</evidence>
<dbReference type="STRING" id="1287681.M7TS81"/>
<dbReference type="eggNOG" id="ENOG502SMQ8">
    <property type="taxonomic scope" value="Eukaryota"/>
</dbReference>
<dbReference type="Proteomes" id="UP000012174">
    <property type="component" value="Unassembled WGS sequence"/>
</dbReference>
<dbReference type="PANTHER" id="PTHR43130">
    <property type="entry name" value="ARAC-FAMILY TRANSCRIPTIONAL REGULATOR"/>
    <property type="match status" value="1"/>
</dbReference>
<feature type="domain" description="DJ-1/PfpI" evidence="1">
    <location>
        <begin position="61"/>
        <end position="198"/>
    </location>
</feature>
<dbReference type="Pfam" id="PF01965">
    <property type="entry name" value="DJ-1_PfpI"/>
    <property type="match status" value="1"/>
</dbReference>
<dbReference type="EMBL" id="KB705373">
    <property type="protein sequence ID" value="EMR72816.1"/>
    <property type="molecule type" value="Genomic_DNA"/>
</dbReference>
<dbReference type="OrthoDB" id="543156at2759"/>
<sequence length="246" mass="26510">MSQPLDLKNPGRVVHVGVILPNSTNEILDVAPIDAIHSISKETISQLPDEMVPPHLKEQAIDLQIHWVSETGKAPGLLTGGLKVIPTDSYETCPPLDIVLIGAQSVTYQANEADLAFIRKAYASCAAFLTICGGMLAPMQAGILQGRKATAPRFMLEALRRDNPGVAWQEKRWVRDGKVWSSGALLNGLELMRAFLEETWGRGGGAGDDIVAMLLSAGCWPRRDVDYKDDLVKIAVSWGGVVGSVG</sequence>
<evidence type="ECO:0000313" key="2">
    <source>
        <dbReference type="EMBL" id="EMR72816.1"/>
    </source>
</evidence>
<protein>
    <submittedName>
        <fullName evidence="2">Putative dj-1 family protein</fullName>
    </submittedName>
</protein>
<keyword evidence="3" id="KW-1185">Reference proteome</keyword>
<dbReference type="PANTHER" id="PTHR43130:SF7">
    <property type="entry name" value="DJ-1_PFPI DOMAIN-CONTAINING PROTEIN"/>
    <property type="match status" value="1"/>
</dbReference>
<organism evidence="2 3">
    <name type="scientific">Eutypa lata (strain UCR-EL1)</name>
    <name type="common">Grapevine dieback disease fungus</name>
    <name type="synonym">Eutypa armeniacae</name>
    <dbReference type="NCBI Taxonomy" id="1287681"/>
    <lineage>
        <taxon>Eukaryota</taxon>
        <taxon>Fungi</taxon>
        <taxon>Dikarya</taxon>
        <taxon>Ascomycota</taxon>
        <taxon>Pezizomycotina</taxon>
        <taxon>Sordariomycetes</taxon>
        <taxon>Xylariomycetidae</taxon>
        <taxon>Xylariales</taxon>
        <taxon>Diatrypaceae</taxon>
        <taxon>Eutypa</taxon>
    </lineage>
</organism>
<dbReference type="KEGG" id="ela:UCREL1_129"/>
<dbReference type="InterPro" id="IPR052158">
    <property type="entry name" value="INH-QAR"/>
</dbReference>
<dbReference type="HOGENOM" id="CLU_000445_44_8_1"/>
<dbReference type="AlphaFoldDB" id="M7TS81"/>
<reference evidence="3" key="1">
    <citation type="journal article" date="2013" name="Genome Announc.">
        <title>Draft genome sequence of the grapevine dieback fungus Eutypa lata UCR-EL1.</title>
        <authorList>
            <person name="Blanco-Ulate B."/>
            <person name="Rolshausen P.E."/>
            <person name="Cantu D."/>
        </authorList>
    </citation>
    <scope>NUCLEOTIDE SEQUENCE [LARGE SCALE GENOMIC DNA]</scope>
    <source>
        <strain evidence="3">UCR-EL1</strain>
    </source>
</reference>
<dbReference type="InterPro" id="IPR029062">
    <property type="entry name" value="Class_I_gatase-like"/>
</dbReference>